<evidence type="ECO:0000256" key="9">
    <source>
        <dbReference type="RuleBase" id="RU003346"/>
    </source>
</evidence>
<feature type="transmembrane region" description="Helical" evidence="10">
    <location>
        <begin position="20"/>
        <end position="49"/>
    </location>
</feature>
<comment type="subcellular location">
    <subcellularLocation>
        <location evidence="1">Cell membrane</location>
        <topology evidence="1">Multi-pass membrane protein</topology>
    </subcellularLocation>
</comment>
<dbReference type="InterPro" id="IPR005829">
    <property type="entry name" value="Sugar_transporter_CS"/>
</dbReference>
<dbReference type="GO" id="GO:0005886">
    <property type="term" value="C:plasma membrane"/>
    <property type="evidence" value="ECO:0007669"/>
    <property type="project" value="UniProtKB-SubCell"/>
</dbReference>
<dbReference type="SUPFAM" id="SSF103473">
    <property type="entry name" value="MFS general substrate transporter"/>
    <property type="match status" value="1"/>
</dbReference>
<evidence type="ECO:0000256" key="1">
    <source>
        <dbReference type="ARBA" id="ARBA00004651"/>
    </source>
</evidence>
<keyword evidence="3 9" id="KW-0813">Transport</keyword>
<keyword evidence="7 10" id="KW-1133">Transmembrane helix</keyword>
<feature type="transmembrane region" description="Helical" evidence="10">
    <location>
        <begin position="114"/>
        <end position="135"/>
    </location>
</feature>
<evidence type="ECO:0000256" key="7">
    <source>
        <dbReference type="ARBA" id="ARBA00022989"/>
    </source>
</evidence>
<dbReference type="PANTHER" id="PTHR48020">
    <property type="entry name" value="PROTON MYO-INOSITOL COTRANSPORTER"/>
    <property type="match status" value="1"/>
</dbReference>
<dbReference type="Pfam" id="PF00083">
    <property type="entry name" value="Sugar_tr"/>
    <property type="match status" value="1"/>
</dbReference>
<feature type="transmembrane region" description="Helical" evidence="10">
    <location>
        <begin position="322"/>
        <end position="343"/>
    </location>
</feature>
<dbReference type="InterPro" id="IPR003663">
    <property type="entry name" value="Sugar/inositol_transpt"/>
</dbReference>
<keyword evidence="13" id="KW-1185">Reference proteome</keyword>
<evidence type="ECO:0000256" key="10">
    <source>
        <dbReference type="SAM" id="Phobius"/>
    </source>
</evidence>
<dbReference type="EMBL" id="VFPA01000002">
    <property type="protein sequence ID" value="TQM10853.1"/>
    <property type="molecule type" value="Genomic_DNA"/>
</dbReference>
<feature type="transmembrane region" description="Helical" evidence="10">
    <location>
        <begin position="175"/>
        <end position="196"/>
    </location>
</feature>
<reference evidence="12 13" key="1">
    <citation type="submission" date="2019-06" db="EMBL/GenBank/DDBJ databases">
        <title>Sequencing the genomes of 1000 actinobacteria strains.</title>
        <authorList>
            <person name="Klenk H.-P."/>
        </authorList>
    </citation>
    <scope>NUCLEOTIDE SEQUENCE [LARGE SCALE GENOMIC DNA]</scope>
    <source>
        <strain evidence="12 13">DSM 45301</strain>
    </source>
</reference>
<feature type="domain" description="Major facilitator superfamily (MFS) profile" evidence="11">
    <location>
        <begin position="23"/>
        <end position="444"/>
    </location>
</feature>
<dbReference type="PANTHER" id="PTHR48020:SF12">
    <property type="entry name" value="PROTON MYO-INOSITOL COTRANSPORTER"/>
    <property type="match status" value="1"/>
</dbReference>
<dbReference type="InterPro" id="IPR020846">
    <property type="entry name" value="MFS_dom"/>
</dbReference>
<evidence type="ECO:0000313" key="13">
    <source>
        <dbReference type="Proteomes" id="UP000315677"/>
    </source>
</evidence>
<dbReference type="PROSITE" id="PS50850">
    <property type="entry name" value="MFS"/>
    <property type="match status" value="1"/>
</dbReference>
<feature type="transmembrane region" description="Helical" evidence="10">
    <location>
        <begin position="256"/>
        <end position="279"/>
    </location>
</feature>
<feature type="transmembrane region" description="Helical" evidence="10">
    <location>
        <begin position="389"/>
        <end position="410"/>
    </location>
</feature>
<dbReference type="PRINTS" id="PR00171">
    <property type="entry name" value="SUGRTRNSPORT"/>
</dbReference>
<feature type="transmembrane region" description="Helical" evidence="10">
    <location>
        <begin position="61"/>
        <end position="77"/>
    </location>
</feature>
<dbReference type="InterPro" id="IPR036259">
    <property type="entry name" value="MFS_trans_sf"/>
</dbReference>
<comment type="caution">
    <text evidence="12">The sequence shown here is derived from an EMBL/GenBank/DDBJ whole genome shotgun (WGS) entry which is preliminary data.</text>
</comment>
<feature type="transmembrane region" description="Helical" evidence="10">
    <location>
        <begin position="89"/>
        <end position="108"/>
    </location>
</feature>
<keyword evidence="8 10" id="KW-0472">Membrane</keyword>
<dbReference type="PROSITE" id="PS00216">
    <property type="entry name" value="SUGAR_TRANSPORT_1"/>
    <property type="match status" value="1"/>
</dbReference>
<keyword evidence="4" id="KW-1003">Cell membrane</keyword>
<accession>A0A543DNI4</accession>
<dbReference type="Gene3D" id="1.20.1250.20">
    <property type="entry name" value="MFS general substrate transporter like domains"/>
    <property type="match status" value="1"/>
</dbReference>
<dbReference type="InterPro" id="IPR050814">
    <property type="entry name" value="Myo-inositol_Transporter"/>
</dbReference>
<feature type="transmembrane region" description="Helical" evidence="10">
    <location>
        <begin position="291"/>
        <end position="315"/>
    </location>
</feature>
<protein>
    <submittedName>
        <fullName evidence="12">Sugar porter (SP) family MFS transporter</fullName>
    </submittedName>
</protein>
<dbReference type="FunFam" id="1.20.1250.20:FF:000218">
    <property type="entry name" value="facilitated trehalose transporter Tret1"/>
    <property type="match status" value="1"/>
</dbReference>
<dbReference type="OrthoDB" id="4008739at2"/>
<feature type="transmembrane region" description="Helical" evidence="10">
    <location>
        <begin position="422"/>
        <end position="440"/>
    </location>
</feature>
<dbReference type="RefSeq" id="WP_142056499.1">
    <property type="nucleotide sequence ID" value="NZ_VFPA01000002.1"/>
</dbReference>
<evidence type="ECO:0000256" key="4">
    <source>
        <dbReference type="ARBA" id="ARBA00022475"/>
    </source>
</evidence>
<keyword evidence="6 10" id="KW-0812">Transmembrane</keyword>
<evidence type="ECO:0000256" key="8">
    <source>
        <dbReference type="ARBA" id="ARBA00023136"/>
    </source>
</evidence>
<feature type="transmembrane region" description="Helical" evidence="10">
    <location>
        <begin position="355"/>
        <end position="377"/>
    </location>
</feature>
<dbReference type="NCBIfam" id="TIGR00879">
    <property type="entry name" value="SP"/>
    <property type="match status" value="1"/>
</dbReference>
<evidence type="ECO:0000256" key="5">
    <source>
        <dbReference type="ARBA" id="ARBA00022597"/>
    </source>
</evidence>
<feature type="transmembrane region" description="Helical" evidence="10">
    <location>
        <begin position="147"/>
        <end position="169"/>
    </location>
</feature>
<evidence type="ECO:0000256" key="6">
    <source>
        <dbReference type="ARBA" id="ARBA00022692"/>
    </source>
</evidence>
<organism evidence="12 13">
    <name type="scientific">Pseudonocardia kunmingensis</name>
    <dbReference type="NCBI Taxonomy" id="630975"/>
    <lineage>
        <taxon>Bacteria</taxon>
        <taxon>Bacillati</taxon>
        <taxon>Actinomycetota</taxon>
        <taxon>Actinomycetes</taxon>
        <taxon>Pseudonocardiales</taxon>
        <taxon>Pseudonocardiaceae</taxon>
        <taxon>Pseudonocardia</taxon>
    </lineage>
</organism>
<dbReference type="PROSITE" id="PS00217">
    <property type="entry name" value="SUGAR_TRANSPORT_2"/>
    <property type="match status" value="1"/>
</dbReference>
<evidence type="ECO:0000313" key="12">
    <source>
        <dbReference type="EMBL" id="TQM10853.1"/>
    </source>
</evidence>
<evidence type="ECO:0000256" key="3">
    <source>
        <dbReference type="ARBA" id="ARBA00022448"/>
    </source>
</evidence>
<dbReference type="InterPro" id="IPR005828">
    <property type="entry name" value="MFS_sugar_transport-like"/>
</dbReference>
<dbReference type="Proteomes" id="UP000315677">
    <property type="component" value="Unassembled WGS sequence"/>
</dbReference>
<gene>
    <name evidence="12" type="ORF">FB558_3376</name>
</gene>
<evidence type="ECO:0000259" key="11">
    <source>
        <dbReference type="PROSITE" id="PS50850"/>
    </source>
</evidence>
<keyword evidence="5" id="KW-0762">Sugar transport</keyword>
<proteinExistence type="inferred from homology"/>
<dbReference type="AlphaFoldDB" id="A0A543DNI4"/>
<evidence type="ECO:0000256" key="2">
    <source>
        <dbReference type="ARBA" id="ARBA00010992"/>
    </source>
</evidence>
<name>A0A543DNI4_9PSEU</name>
<dbReference type="GO" id="GO:0022857">
    <property type="term" value="F:transmembrane transporter activity"/>
    <property type="evidence" value="ECO:0007669"/>
    <property type="project" value="InterPro"/>
</dbReference>
<sequence>MEDVTSDRTVPVTGGSGRFVYVVAAAAAVGGLLFGYDTGIISAALLYIAEDFAIGSGMQQIVVSAILVGAILGALGSGRLSDRLGRRPVVLITAIVFAVGALAAAFAPNAALLIVARLLLGIAVGASSQIVPVYIAELSPARTRGGLVVLFQLMITVGILAAYVAGYAFSGGSGWRQMFGLGVVPALVLALAMVVLPESPRWLLIHRGADAAAQVLRRVRGAGADVAAEVAEIEASRHDEGGRFRDLLAQRWVRPALVAGLGLAMFSQITGVNVVIYYAPTILATSGFGESAAILATVGVGVVNMLMVVVGTFLVDRIGRRRLLLVLLPLAVLSLVVLGAVFLGGDPEGAGRGVAVAAIMGFIAFNGGSLSVVLWLYGSEVFPLSVRGAATSASALTVWVFNLLVALTTLSLTEGIGVTATFWMYAVVNALAWLFVLRLVPETRGRSLEQIEASLRAGTFRVGAGR</sequence>
<comment type="similarity">
    <text evidence="2 9">Belongs to the major facilitator superfamily. Sugar transporter (TC 2.A.1.1) family.</text>
</comment>